<reference evidence="1 2" key="1">
    <citation type="journal article" date="2017" name="Nat. Commun.">
        <title>Genome assembly with in vitro proximity ligation data and whole-genome triplication in lettuce.</title>
        <authorList>
            <person name="Reyes-Chin-Wo S."/>
            <person name="Wang Z."/>
            <person name="Yang X."/>
            <person name="Kozik A."/>
            <person name="Arikit S."/>
            <person name="Song C."/>
            <person name="Xia L."/>
            <person name="Froenicke L."/>
            <person name="Lavelle D.O."/>
            <person name="Truco M.J."/>
            <person name="Xia R."/>
            <person name="Zhu S."/>
            <person name="Xu C."/>
            <person name="Xu H."/>
            <person name="Xu X."/>
            <person name="Cox K."/>
            <person name="Korf I."/>
            <person name="Meyers B.C."/>
            <person name="Michelmore R.W."/>
        </authorList>
    </citation>
    <scope>NUCLEOTIDE SEQUENCE [LARGE SCALE GENOMIC DNA]</scope>
    <source>
        <strain evidence="2">cv. Salinas</strain>
        <tissue evidence="1">Seedlings</tissue>
    </source>
</reference>
<proteinExistence type="predicted"/>
<dbReference type="InterPro" id="IPR036412">
    <property type="entry name" value="HAD-like_sf"/>
</dbReference>
<dbReference type="Pfam" id="PF08282">
    <property type="entry name" value="Hydrolase_3"/>
    <property type="match status" value="1"/>
</dbReference>
<dbReference type="PANTHER" id="PTHR24092">
    <property type="entry name" value="PROBABLE PHOSPHOLIPID-TRANSPORTING ATPASE"/>
    <property type="match status" value="1"/>
</dbReference>
<dbReference type="PANTHER" id="PTHR24092:SF157">
    <property type="entry name" value="PHOSPHOLIPID-TRANSPORTING ATPASE"/>
    <property type="match status" value="1"/>
</dbReference>
<accession>A0A9R1W2Y8</accession>
<organism evidence="1 2">
    <name type="scientific">Lactuca sativa</name>
    <name type="common">Garden lettuce</name>
    <dbReference type="NCBI Taxonomy" id="4236"/>
    <lineage>
        <taxon>Eukaryota</taxon>
        <taxon>Viridiplantae</taxon>
        <taxon>Streptophyta</taxon>
        <taxon>Embryophyta</taxon>
        <taxon>Tracheophyta</taxon>
        <taxon>Spermatophyta</taxon>
        <taxon>Magnoliopsida</taxon>
        <taxon>eudicotyledons</taxon>
        <taxon>Gunneridae</taxon>
        <taxon>Pentapetalae</taxon>
        <taxon>asterids</taxon>
        <taxon>campanulids</taxon>
        <taxon>Asterales</taxon>
        <taxon>Asteraceae</taxon>
        <taxon>Cichorioideae</taxon>
        <taxon>Cichorieae</taxon>
        <taxon>Lactucinae</taxon>
        <taxon>Lactuca</taxon>
    </lineage>
</organism>
<comment type="caution">
    <text evidence="1">The sequence shown here is derived from an EMBL/GenBank/DDBJ whole genome shotgun (WGS) entry which is preliminary data.</text>
</comment>
<evidence type="ECO:0008006" key="3">
    <source>
        <dbReference type="Google" id="ProtNLM"/>
    </source>
</evidence>
<dbReference type="Gene3D" id="3.40.50.1000">
    <property type="entry name" value="HAD superfamily/HAD-like"/>
    <property type="match status" value="1"/>
</dbReference>
<dbReference type="AlphaFoldDB" id="A0A9R1W2Y8"/>
<sequence length="83" mass="9226">MEDDILNQIEACHDLMKTMEDDILNQIEACHDLVKVTRLVKKYTGKMTIAIGDGENDVGMIQATDIGVGISGFEGIKLYMIHN</sequence>
<name>A0A9R1W2Y8_LACSA</name>
<protein>
    <recommendedName>
        <fullName evidence="3">P-type ATPase C-terminal domain-containing protein</fullName>
    </recommendedName>
</protein>
<dbReference type="Proteomes" id="UP000235145">
    <property type="component" value="Unassembled WGS sequence"/>
</dbReference>
<keyword evidence="2" id="KW-1185">Reference proteome</keyword>
<dbReference type="SUPFAM" id="SSF56784">
    <property type="entry name" value="HAD-like"/>
    <property type="match status" value="1"/>
</dbReference>
<dbReference type="EMBL" id="NBSK02000003">
    <property type="protein sequence ID" value="KAJ0216493.1"/>
    <property type="molecule type" value="Genomic_DNA"/>
</dbReference>
<evidence type="ECO:0000313" key="1">
    <source>
        <dbReference type="EMBL" id="KAJ0216493.1"/>
    </source>
</evidence>
<dbReference type="InterPro" id="IPR023214">
    <property type="entry name" value="HAD_sf"/>
</dbReference>
<evidence type="ECO:0000313" key="2">
    <source>
        <dbReference type="Proteomes" id="UP000235145"/>
    </source>
</evidence>
<gene>
    <name evidence="1" type="ORF">LSAT_V11C300119880</name>
</gene>